<protein>
    <submittedName>
        <fullName evidence="2">Uncharacterized protein</fullName>
    </submittedName>
</protein>
<dbReference type="AlphaFoldDB" id="A0A8E2JA77"/>
<feature type="compositionally biased region" description="Acidic residues" evidence="1">
    <location>
        <begin position="25"/>
        <end position="40"/>
    </location>
</feature>
<feature type="compositionally biased region" description="Low complexity" evidence="1">
    <location>
        <begin position="1"/>
        <end position="14"/>
    </location>
</feature>
<evidence type="ECO:0000256" key="1">
    <source>
        <dbReference type="SAM" id="MobiDB-lite"/>
    </source>
</evidence>
<evidence type="ECO:0000313" key="3">
    <source>
        <dbReference type="Proteomes" id="UP000250266"/>
    </source>
</evidence>
<evidence type="ECO:0000313" key="2">
    <source>
        <dbReference type="EMBL" id="OCK74987.1"/>
    </source>
</evidence>
<sequence>MAALKAAPAPKKAATVMNTFTTGYEADEDPDSKGEEDEEDDRIKAWVDEMITGLGG</sequence>
<feature type="region of interest" description="Disordered" evidence="1">
    <location>
        <begin position="1"/>
        <end position="43"/>
    </location>
</feature>
<proteinExistence type="predicted"/>
<accession>A0A8E2JA77</accession>
<dbReference type="EMBL" id="KV745380">
    <property type="protein sequence ID" value="OCK74987.1"/>
    <property type="molecule type" value="Genomic_DNA"/>
</dbReference>
<organism evidence="2 3">
    <name type="scientific">Lepidopterella palustris CBS 459.81</name>
    <dbReference type="NCBI Taxonomy" id="1314670"/>
    <lineage>
        <taxon>Eukaryota</taxon>
        <taxon>Fungi</taxon>
        <taxon>Dikarya</taxon>
        <taxon>Ascomycota</taxon>
        <taxon>Pezizomycotina</taxon>
        <taxon>Dothideomycetes</taxon>
        <taxon>Pleosporomycetidae</taxon>
        <taxon>Mytilinidiales</taxon>
        <taxon>Argynnaceae</taxon>
        <taxon>Lepidopterella</taxon>
    </lineage>
</organism>
<name>A0A8E2JA77_9PEZI</name>
<dbReference type="Proteomes" id="UP000250266">
    <property type="component" value="Unassembled WGS sequence"/>
</dbReference>
<gene>
    <name evidence="2" type="ORF">K432DRAFT_386476</name>
</gene>
<reference evidence="2 3" key="1">
    <citation type="journal article" date="2016" name="Nat. Commun.">
        <title>Ectomycorrhizal ecology is imprinted in the genome of the dominant symbiotic fungus Cenococcum geophilum.</title>
        <authorList>
            <consortium name="DOE Joint Genome Institute"/>
            <person name="Peter M."/>
            <person name="Kohler A."/>
            <person name="Ohm R.A."/>
            <person name="Kuo A."/>
            <person name="Krutzmann J."/>
            <person name="Morin E."/>
            <person name="Arend M."/>
            <person name="Barry K.W."/>
            <person name="Binder M."/>
            <person name="Choi C."/>
            <person name="Clum A."/>
            <person name="Copeland A."/>
            <person name="Grisel N."/>
            <person name="Haridas S."/>
            <person name="Kipfer T."/>
            <person name="LaButti K."/>
            <person name="Lindquist E."/>
            <person name="Lipzen A."/>
            <person name="Maire R."/>
            <person name="Meier B."/>
            <person name="Mihaltcheva S."/>
            <person name="Molinier V."/>
            <person name="Murat C."/>
            <person name="Poggeler S."/>
            <person name="Quandt C.A."/>
            <person name="Sperisen C."/>
            <person name="Tritt A."/>
            <person name="Tisserant E."/>
            <person name="Crous P.W."/>
            <person name="Henrissat B."/>
            <person name="Nehls U."/>
            <person name="Egli S."/>
            <person name="Spatafora J.W."/>
            <person name="Grigoriev I.V."/>
            <person name="Martin F.M."/>
        </authorList>
    </citation>
    <scope>NUCLEOTIDE SEQUENCE [LARGE SCALE GENOMIC DNA]</scope>
    <source>
        <strain evidence="2 3">CBS 459.81</strain>
    </source>
</reference>
<keyword evidence="3" id="KW-1185">Reference proteome</keyword>